<gene>
    <name evidence="3" type="ORF">B5M42_14095</name>
</gene>
<dbReference type="SMART" id="SM00871">
    <property type="entry name" value="AraC_E_bind"/>
    <property type="match status" value="1"/>
</dbReference>
<dbReference type="EMBL" id="MYFO01000017">
    <property type="protein sequence ID" value="TFE86748.1"/>
    <property type="molecule type" value="Genomic_DNA"/>
</dbReference>
<dbReference type="PANTHER" id="PTHR30204">
    <property type="entry name" value="REDOX-CYCLING DRUG-SENSING TRANSCRIPTIONAL ACTIVATOR SOXR"/>
    <property type="match status" value="1"/>
</dbReference>
<name>A0A4Y8Q0P8_9BACL</name>
<evidence type="ECO:0000313" key="3">
    <source>
        <dbReference type="EMBL" id="TFE86748.1"/>
    </source>
</evidence>
<dbReference type="OrthoDB" id="9773308at2"/>
<proteinExistence type="predicted"/>
<dbReference type="SUPFAM" id="SSF55136">
    <property type="entry name" value="Probable bacterial effector-binding domain"/>
    <property type="match status" value="1"/>
</dbReference>
<dbReference type="SMART" id="SM00422">
    <property type="entry name" value="HTH_MERR"/>
    <property type="match status" value="1"/>
</dbReference>
<dbReference type="PANTHER" id="PTHR30204:SF97">
    <property type="entry name" value="MERR FAMILY REGULATORY PROTEIN"/>
    <property type="match status" value="1"/>
</dbReference>
<dbReference type="SUPFAM" id="SSF46955">
    <property type="entry name" value="Putative DNA-binding domain"/>
    <property type="match status" value="1"/>
</dbReference>
<organism evidence="3 4">
    <name type="scientific">Paenibacillus athensensis</name>
    <dbReference type="NCBI Taxonomy" id="1967502"/>
    <lineage>
        <taxon>Bacteria</taxon>
        <taxon>Bacillati</taxon>
        <taxon>Bacillota</taxon>
        <taxon>Bacilli</taxon>
        <taxon>Bacillales</taxon>
        <taxon>Paenibacillaceae</taxon>
        <taxon>Paenibacillus</taxon>
    </lineage>
</organism>
<sequence length="289" mass="32965">MLEGGNPMTPLIKIGLFSKLAQVTVRTLRHYDDIGLLAPAQIDPHSGYRYYTYDQLAFVHQIQAFKDAGLSLEQIKEMMDRRLSTDTAIGLLTRQRDAIASEIRDKTEQVQRLDHRLHQLQQMGEQPRYDIVLKQVPAITVASIRTIVPLPADMPRYRCALFDQLERWLELNAILTDQEYVRYHMSEFTEADFDIEAAVAIQPGQVPSSSGDAVQLNEWPAEPLVASLIHRGAFMDVGHALFELFKWLGLNGYTSTGPVREIHWFGRENHCRDYNDVLVELQAPVAQHV</sequence>
<evidence type="ECO:0000313" key="4">
    <source>
        <dbReference type="Proteomes" id="UP000298246"/>
    </source>
</evidence>
<dbReference type="PROSITE" id="PS50937">
    <property type="entry name" value="HTH_MERR_2"/>
    <property type="match status" value="1"/>
</dbReference>
<protein>
    <recommendedName>
        <fullName evidence="2">HTH merR-type domain-containing protein</fullName>
    </recommendedName>
</protein>
<comment type="caution">
    <text evidence="3">The sequence shown here is derived from an EMBL/GenBank/DDBJ whole genome shotgun (WGS) entry which is preliminary data.</text>
</comment>
<dbReference type="AlphaFoldDB" id="A0A4Y8Q0P8"/>
<dbReference type="CDD" id="cd01107">
    <property type="entry name" value="HTH_BmrR"/>
    <property type="match status" value="1"/>
</dbReference>
<feature type="domain" description="HTH merR-type" evidence="2">
    <location>
        <begin position="11"/>
        <end position="81"/>
    </location>
</feature>
<evidence type="ECO:0000256" key="1">
    <source>
        <dbReference type="ARBA" id="ARBA00023125"/>
    </source>
</evidence>
<dbReference type="InterPro" id="IPR009061">
    <property type="entry name" value="DNA-bd_dom_put_sf"/>
</dbReference>
<dbReference type="Pfam" id="PF13411">
    <property type="entry name" value="MerR_1"/>
    <property type="match status" value="1"/>
</dbReference>
<accession>A0A4Y8Q0P8</accession>
<evidence type="ECO:0000259" key="2">
    <source>
        <dbReference type="PROSITE" id="PS50937"/>
    </source>
</evidence>
<dbReference type="Gene3D" id="3.20.80.10">
    <property type="entry name" value="Regulatory factor, effector binding domain"/>
    <property type="match status" value="1"/>
</dbReference>
<dbReference type="PROSITE" id="PS00552">
    <property type="entry name" value="HTH_MERR_1"/>
    <property type="match status" value="1"/>
</dbReference>
<dbReference type="GO" id="GO:0003677">
    <property type="term" value="F:DNA binding"/>
    <property type="evidence" value="ECO:0007669"/>
    <property type="project" value="UniProtKB-KW"/>
</dbReference>
<dbReference type="Proteomes" id="UP000298246">
    <property type="component" value="Unassembled WGS sequence"/>
</dbReference>
<reference evidence="3 4" key="1">
    <citation type="submission" date="2017-03" db="EMBL/GenBank/DDBJ databases">
        <title>Isolation of Levoglucosan Utilizing Bacteria.</title>
        <authorList>
            <person name="Arya A.S."/>
        </authorList>
    </citation>
    <scope>NUCLEOTIDE SEQUENCE [LARGE SCALE GENOMIC DNA]</scope>
    <source>
        <strain evidence="3 4">MEC069</strain>
    </source>
</reference>
<keyword evidence="1" id="KW-0238">DNA-binding</keyword>
<dbReference type="InterPro" id="IPR000551">
    <property type="entry name" value="MerR-type_HTH_dom"/>
</dbReference>
<dbReference type="InterPro" id="IPR047057">
    <property type="entry name" value="MerR_fam"/>
</dbReference>
<dbReference type="InterPro" id="IPR011256">
    <property type="entry name" value="Reg_factor_effector_dom_sf"/>
</dbReference>
<keyword evidence="4" id="KW-1185">Reference proteome</keyword>
<dbReference type="GO" id="GO:0003700">
    <property type="term" value="F:DNA-binding transcription factor activity"/>
    <property type="evidence" value="ECO:0007669"/>
    <property type="project" value="InterPro"/>
</dbReference>
<dbReference type="InterPro" id="IPR010499">
    <property type="entry name" value="AraC_E-bd"/>
</dbReference>
<dbReference type="Gene3D" id="1.10.1660.10">
    <property type="match status" value="1"/>
</dbReference>